<keyword evidence="9" id="KW-0067">ATP-binding</keyword>
<protein>
    <submittedName>
        <fullName evidence="9">ATP-binding cassette sub-family G member</fullName>
    </submittedName>
</protein>
<comment type="similarity">
    <text evidence="2">Belongs to the ABC transporter superfamily. ABCG family. Eye pigment precursor importer (TC 3.A.1.204) subfamily.</text>
</comment>
<comment type="subcellular location">
    <subcellularLocation>
        <location evidence="1">Membrane</location>
        <topology evidence="1">Multi-pass membrane protein</topology>
    </subcellularLocation>
</comment>
<dbReference type="PANTHER" id="PTHR48041:SF89">
    <property type="entry name" value="FI03229P"/>
    <property type="match status" value="1"/>
</dbReference>
<keyword evidence="4 8" id="KW-0812">Transmembrane</keyword>
<evidence type="ECO:0000313" key="9">
    <source>
        <dbReference type="EMBL" id="JAI69542.1"/>
    </source>
</evidence>
<keyword evidence="6 8" id="KW-0472">Membrane</keyword>
<feature type="region of interest" description="Disordered" evidence="7">
    <location>
        <begin position="119"/>
        <end position="252"/>
    </location>
</feature>
<dbReference type="SUPFAM" id="SSF52540">
    <property type="entry name" value="P-loop containing nucleoside triphosphate hydrolases"/>
    <property type="match status" value="1"/>
</dbReference>
<feature type="transmembrane region" description="Helical" evidence="8">
    <location>
        <begin position="761"/>
        <end position="781"/>
    </location>
</feature>
<dbReference type="Pfam" id="PF01061">
    <property type="entry name" value="ABC2_membrane"/>
    <property type="match status" value="1"/>
</dbReference>
<feature type="transmembrane region" description="Helical" evidence="8">
    <location>
        <begin position="889"/>
        <end position="913"/>
    </location>
</feature>
<dbReference type="OrthoDB" id="66620at2759"/>
<dbReference type="FunFam" id="3.40.50.300:FF:001695">
    <property type="entry name" value="ATP-binding cassette sub-family G member"/>
    <property type="match status" value="1"/>
</dbReference>
<feature type="compositionally biased region" description="Polar residues" evidence="7">
    <location>
        <begin position="210"/>
        <end position="219"/>
    </location>
</feature>
<evidence type="ECO:0000256" key="1">
    <source>
        <dbReference type="ARBA" id="ARBA00004141"/>
    </source>
</evidence>
<feature type="transmembrane region" description="Helical" evidence="8">
    <location>
        <begin position="723"/>
        <end position="749"/>
    </location>
</feature>
<keyword evidence="3" id="KW-0813">Transport</keyword>
<dbReference type="GO" id="GO:0005524">
    <property type="term" value="F:ATP binding"/>
    <property type="evidence" value="ECO:0007669"/>
    <property type="project" value="UniProtKB-KW"/>
</dbReference>
<keyword evidence="5 8" id="KW-1133">Transmembrane helix</keyword>
<feature type="transmembrane region" description="Helical" evidence="8">
    <location>
        <begin position="788"/>
        <end position="809"/>
    </location>
</feature>
<reference evidence="9" key="2">
    <citation type="submission" date="2015-10" db="EMBL/GenBank/DDBJ databases">
        <authorList>
            <person name="Gilbert D.G."/>
        </authorList>
    </citation>
    <scope>NUCLEOTIDE SEQUENCE</scope>
</reference>
<dbReference type="Pfam" id="PF00005">
    <property type="entry name" value="ABC_tran"/>
    <property type="match status" value="1"/>
</dbReference>
<dbReference type="InterPro" id="IPR050352">
    <property type="entry name" value="ABCG_transporters"/>
</dbReference>
<evidence type="ECO:0000256" key="5">
    <source>
        <dbReference type="ARBA" id="ARBA00022989"/>
    </source>
</evidence>
<dbReference type="PROSITE" id="PS50893">
    <property type="entry name" value="ABC_TRANSPORTER_2"/>
    <property type="match status" value="1"/>
</dbReference>
<dbReference type="GO" id="GO:0140359">
    <property type="term" value="F:ABC-type transporter activity"/>
    <property type="evidence" value="ECO:0007669"/>
    <property type="project" value="InterPro"/>
</dbReference>
<evidence type="ECO:0000256" key="3">
    <source>
        <dbReference type="ARBA" id="ARBA00022448"/>
    </source>
</evidence>
<proteinExistence type="inferred from homology"/>
<dbReference type="EMBL" id="GDIP01253859">
    <property type="protein sequence ID" value="JAI69542.1"/>
    <property type="molecule type" value="Transcribed_RNA"/>
</dbReference>
<dbReference type="GO" id="GO:0005886">
    <property type="term" value="C:plasma membrane"/>
    <property type="evidence" value="ECO:0007669"/>
    <property type="project" value="TreeGrafter"/>
</dbReference>
<dbReference type="AlphaFoldDB" id="A0A0N8DG01"/>
<dbReference type="PANTHER" id="PTHR48041">
    <property type="entry name" value="ABC TRANSPORTER G FAMILY MEMBER 28"/>
    <property type="match status" value="1"/>
</dbReference>
<evidence type="ECO:0000256" key="7">
    <source>
        <dbReference type="SAM" id="MobiDB-lite"/>
    </source>
</evidence>
<feature type="transmembrane region" description="Helical" evidence="8">
    <location>
        <begin position="681"/>
        <end position="702"/>
    </location>
</feature>
<evidence type="ECO:0000256" key="2">
    <source>
        <dbReference type="ARBA" id="ARBA00005814"/>
    </source>
</evidence>
<dbReference type="InterPro" id="IPR013525">
    <property type="entry name" value="ABC2_TM"/>
</dbReference>
<name>A0A0N8DG01_9CRUS</name>
<feature type="compositionally biased region" description="Polar residues" evidence="7">
    <location>
        <begin position="124"/>
        <end position="142"/>
    </location>
</feature>
<sequence length="930" mass="104331">MAESWEMTGRERRYSVPAIAQLQSGAPAAYGDNNPRTTNTAEDLHAWSIYRQNLNSDFADSALGSNMKAPLPYGNFQLDSTTINSIMNHPKCGPKSNLAHNTNAYLKFGLPRVVARSGREESSGYDSSNDGSPVMRSNNLLLSRSDPDFRKNLIQNPNGAIDGQQGHKSRSREQRMKSISEANLLSAEGFRQRPDPTTPHLSGGGGFNSRPVSQQSKYSKTGGGGGASSHLSFQSRQQQRSRHIQGLPGGGGIVGSVTGAGFSVYPQRDEIMLNEKYFPRDEYFAQHQQQFNDGNNDGDELMAHQQPHIKHPHLQVRGLSYDRPTVNRNRIHLLDDISFEARAGEILGILATSEREGTALLDILANLPRQWGFKVRGDLVVNGVTMTSAGLSDRLAYVQQDIRWCPDMTVRQTLLFTALLQAPGRPARNFDTKGRIDALITDLGLEPVRNTRVGRLTVSERRRLNVASHLLLDTDIVLLDQPTKGMDIFDTFFLVEYLRQWAARGRIVLLTVHPPTYEIFTMLSRVALISSGRMMYCGRRREMLPYFAFIEFPCPAYKNPSDYYLDLVTLDDLTGEALLESSQRAEHLAETFRRRQEPLSDPGPPGILPPRNKRANFLLKIAALWIRSLVFTFPTNLRRWFAVLTTSVVMSLIHGAIFWNVRSTHHGLLAEQEDINDRLALHYVLGTVAIWPTLMLMITDVWKERDSLERDVKDRLFGRWVHFASKTTSSFLAAGGIFMGYLLPAYALAGFNTAEGLFIEIGYMMFYLYAIRIMTLSLASLCSSRHVATVASAVLVTLTALGSGFAVQLQTMNWWTSWLRWVSPLRWTLHSLQRLDFGNATQSFECSRNPLTRQEAPGLVLKIPCGLSSGSQALSYWAHQFDWLPLGPLLLPLLAVLAFWALFALIESIVLLFSKPVGRKLSRHKNMKFR</sequence>
<dbReference type="Gene3D" id="3.40.50.300">
    <property type="entry name" value="P-loop containing nucleotide triphosphate hydrolases"/>
    <property type="match status" value="1"/>
</dbReference>
<reference evidence="9" key="1">
    <citation type="submission" date="2015-10" db="EMBL/GenBank/DDBJ databases">
        <title>Daphnia magna gene sets from two clonal populations assembled and annotated with EvidentialGene.</title>
        <authorList>
            <person name="Gilbert D."/>
            <person name="Podicheti R."/>
            <person name="Orsini L."/>
            <person name="Colbourne J."/>
            <person name="Pfrender M."/>
        </authorList>
    </citation>
    <scope>NUCLEOTIDE SEQUENCE</scope>
</reference>
<feature type="compositionally biased region" description="Low complexity" evidence="7">
    <location>
        <begin position="228"/>
        <end position="238"/>
    </location>
</feature>
<keyword evidence="9" id="KW-0547">Nucleotide-binding</keyword>
<organism evidence="9">
    <name type="scientific">Daphnia magna</name>
    <dbReference type="NCBI Taxonomy" id="35525"/>
    <lineage>
        <taxon>Eukaryota</taxon>
        <taxon>Metazoa</taxon>
        <taxon>Ecdysozoa</taxon>
        <taxon>Arthropoda</taxon>
        <taxon>Crustacea</taxon>
        <taxon>Branchiopoda</taxon>
        <taxon>Diplostraca</taxon>
        <taxon>Cladocera</taxon>
        <taxon>Anomopoda</taxon>
        <taxon>Daphniidae</taxon>
        <taxon>Daphnia</taxon>
    </lineage>
</organism>
<feature type="transmembrane region" description="Helical" evidence="8">
    <location>
        <begin position="640"/>
        <end position="661"/>
    </location>
</feature>
<evidence type="ECO:0000256" key="6">
    <source>
        <dbReference type="ARBA" id="ARBA00023136"/>
    </source>
</evidence>
<evidence type="ECO:0000256" key="8">
    <source>
        <dbReference type="SAM" id="Phobius"/>
    </source>
</evidence>
<accession>A0A0N8DG01</accession>
<evidence type="ECO:0000256" key="4">
    <source>
        <dbReference type="ARBA" id="ARBA00022692"/>
    </source>
</evidence>
<dbReference type="GO" id="GO:0016887">
    <property type="term" value="F:ATP hydrolysis activity"/>
    <property type="evidence" value="ECO:0007669"/>
    <property type="project" value="InterPro"/>
</dbReference>
<dbReference type="InterPro" id="IPR027417">
    <property type="entry name" value="P-loop_NTPase"/>
</dbReference>
<dbReference type="InterPro" id="IPR003439">
    <property type="entry name" value="ABC_transporter-like_ATP-bd"/>
</dbReference>